<reference evidence="1 2" key="1">
    <citation type="submission" date="2018-11" db="EMBL/GenBank/DDBJ databases">
        <authorList>
            <consortium name="Pathogen Informatics"/>
        </authorList>
    </citation>
    <scope>NUCLEOTIDE SEQUENCE [LARGE SCALE GENOMIC DNA]</scope>
    <source>
        <strain evidence="1 2">Zambia</strain>
    </source>
</reference>
<protein>
    <submittedName>
        <fullName evidence="1">Uncharacterized protein</fullName>
    </submittedName>
</protein>
<name>A0A183MYG8_9TREM</name>
<proteinExistence type="predicted"/>
<dbReference type="AlphaFoldDB" id="A0A183MYG8"/>
<sequence length="84" mass="10214">MEKNRSKILRIRWPDTINNKQLWERTNQIPMEEEIKKKRWKLIGNTLRKAPNCATRQALTWNPQGQRRRGKPKNTLLREMETDM</sequence>
<gene>
    <name evidence="1" type="ORF">SMRZ_LOCUS21093</name>
</gene>
<evidence type="ECO:0000313" key="1">
    <source>
        <dbReference type="EMBL" id="VDP38254.1"/>
    </source>
</evidence>
<evidence type="ECO:0000313" key="2">
    <source>
        <dbReference type="Proteomes" id="UP000277204"/>
    </source>
</evidence>
<accession>A0A183MYG8</accession>
<dbReference type="EMBL" id="UZAI01018569">
    <property type="protein sequence ID" value="VDP38254.1"/>
    <property type="molecule type" value="Genomic_DNA"/>
</dbReference>
<organism evidence="1 2">
    <name type="scientific">Schistosoma margrebowiei</name>
    <dbReference type="NCBI Taxonomy" id="48269"/>
    <lineage>
        <taxon>Eukaryota</taxon>
        <taxon>Metazoa</taxon>
        <taxon>Spiralia</taxon>
        <taxon>Lophotrochozoa</taxon>
        <taxon>Platyhelminthes</taxon>
        <taxon>Trematoda</taxon>
        <taxon>Digenea</taxon>
        <taxon>Strigeidida</taxon>
        <taxon>Schistosomatoidea</taxon>
        <taxon>Schistosomatidae</taxon>
        <taxon>Schistosoma</taxon>
    </lineage>
</organism>
<dbReference type="Proteomes" id="UP000277204">
    <property type="component" value="Unassembled WGS sequence"/>
</dbReference>
<keyword evidence="2" id="KW-1185">Reference proteome</keyword>